<evidence type="ECO:0000313" key="3">
    <source>
        <dbReference type="EMBL" id="MCS5719222.1"/>
    </source>
</evidence>
<feature type="transmembrane region" description="Helical" evidence="1">
    <location>
        <begin position="321"/>
        <end position="344"/>
    </location>
</feature>
<keyword evidence="1" id="KW-1133">Transmembrane helix</keyword>
<dbReference type="EMBL" id="JANLCM010000002">
    <property type="protein sequence ID" value="MCS5719222.1"/>
    <property type="molecule type" value="Genomic_DNA"/>
</dbReference>
<dbReference type="Proteomes" id="UP001165584">
    <property type="component" value="Unassembled WGS sequence"/>
</dbReference>
<feature type="signal peptide" evidence="2">
    <location>
        <begin position="1"/>
        <end position="28"/>
    </location>
</feature>
<keyword evidence="2" id="KW-0732">Signal</keyword>
<proteinExistence type="predicted"/>
<feature type="transmembrane region" description="Helical" evidence="1">
    <location>
        <begin position="216"/>
        <end position="240"/>
    </location>
</feature>
<keyword evidence="4" id="KW-1185">Reference proteome</keyword>
<keyword evidence="1" id="KW-0472">Membrane</keyword>
<comment type="caution">
    <text evidence="3">The sequence shown here is derived from an EMBL/GenBank/DDBJ whole genome shotgun (WGS) entry which is preliminary data.</text>
</comment>
<feature type="chain" id="PRO_5045642130" evidence="2">
    <location>
        <begin position="29"/>
        <end position="416"/>
    </location>
</feature>
<evidence type="ECO:0000313" key="4">
    <source>
        <dbReference type="Proteomes" id="UP001165584"/>
    </source>
</evidence>
<protein>
    <submittedName>
        <fullName evidence="3">HupE/UreJ family protein</fullName>
    </submittedName>
</protein>
<dbReference type="InterPro" id="IPR032809">
    <property type="entry name" value="Put_HupE_UreJ"/>
</dbReference>
<gene>
    <name evidence="3" type="ORF">N1027_13870</name>
</gene>
<organism evidence="3 4">
    <name type="scientific">Herbiconiux aconitum</name>
    <dbReference type="NCBI Taxonomy" id="2970913"/>
    <lineage>
        <taxon>Bacteria</taxon>
        <taxon>Bacillati</taxon>
        <taxon>Actinomycetota</taxon>
        <taxon>Actinomycetes</taxon>
        <taxon>Micrococcales</taxon>
        <taxon>Microbacteriaceae</taxon>
        <taxon>Herbiconiux</taxon>
    </lineage>
</organism>
<feature type="transmembrane region" description="Helical" evidence="1">
    <location>
        <begin position="350"/>
        <end position="381"/>
    </location>
</feature>
<evidence type="ECO:0000256" key="2">
    <source>
        <dbReference type="SAM" id="SignalP"/>
    </source>
</evidence>
<accession>A0ABT2GUK1</accession>
<reference evidence="3" key="1">
    <citation type="submission" date="2022-08" db="EMBL/GenBank/DDBJ databases">
        <authorList>
            <person name="Deng Y."/>
            <person name="Han X.-F."/>
            <person name="Zhang Y.-Q."/>
        </authorList>
    </citation>
    <scope>NUCLEOTIDE SEQUENCE</scope>
    <source>
        <strain evidence="3">CPCC 205763</strain>
    </source>
</reference>
<dbReference type="RefSeq" id="WP_259508725.1">
    <property type="nucleotide sequence ID" value="NZ_JANLCM010000002.1"/>
</dbReference>
<name>A0ABT2GUK1_9MICO</name>
<feature type="transmembrane region" description="Helical" evidence="1">
    <location>
        <begin position="388"/>
        <end position="409"/>
    </location>
</feature>
<keyword evidence="1" id="KW-0812">Transmembrane</keyword>
<feature type="transmembrane region" description="Helical" evidence="1">
    <location>
        <begin position="275"/>
        <end position="294"/>
    </location>
</feature>
<evidence type="ECO:0000256" key="1">
    <source>
        <dbReference type="SAM" id="Phobius"/>
    </source>
</evidence>
<feature type="transmembrane region" description="Helical" evidence="1">
    <location>
        <begin position="247"/>
        <end position="269"/>
    </location>
</feature>
<dbReference type="Pfam" id="PF13795">
    <property type="entry name" value="HupE_UreJ_2"/>
    <property type="match status" value="1"/>
</dbReference>
<sequence length="416" mass="44354">MPHRRIAPLLLAVFAALLALLPAAPAVAHTYSATVYAEVTEPQPGLVHAVLDIEYVLLAVDGGAAMGDSDFTEAAYDDVQASGQDPTKLTPKVLDEYSDTVLGYVQPRFDIAVAPGAGEEPEPCASDLVEPLSIVLIENVPHAHFVLDYDCRASVGAAAPAYRISTQLFPSTGPGGKTTTVLSYDTRSGSGVANLDTDTSPTVTTVQDWGSRMWEFFLLGAEHLLTGLDHILFLLALIVGSRRLRDIVLAASAFTVAHSLTFILAALGVVSVPAIIVEPLIAASIAFVAIWYLYGVWRRRPTVIVETAMVPPRAPMRGADWLRVGVVFLFGLIHGVGFAGALGIDEPFSWGLLGALLVFNVGIEVVQLSIIAIVFPIMVLLRRRFSPVGFWVGVAVSAGVAVVGLYWFVERLVNAA</sequence>